<name>A0A4Y3R021_STRCI</name>
<evidence type="ECO:0000313" key="10">
    <source>
        <dbReference type="Proteomes" id="UP000319210"/>
    </source>
</evidence>
<dbReference type="SFLD" id="SFLDF00111">
    <property type="entry name" value="L-fuconate_dehydratase"/>
    <property type="match status" value="1"/>
</dbReference>
<dbReference type="GO" id="GO:0050023">
    <property type="term" value="F:L-fuconate dehydratase activity"/>
    <property type="evidence" value="ECO:0007669"/>
    <property type="project" value="UniProtKB-EC"/>
</dbReference>
<dbReference type="CDD" id="cd03324">
    <property type="entry name" value="rTSbeta_L-fuconate_dehydratase"/>
    <property type="match status" value="1"/>
</dbReference>
<dbReference type="Gene3D" id="3.30.390.10">
    <property type="entry name" value="Enolase-like, N-terminal domain"/>
    <property type="match status" value="1"/>
</dbReference>
<dbReference type="InterPro" id="IPR046945">
    <property type="entry name" value="RHMD-like"/>
</dbReference>
<evidence type="ECO:0000256" key="4">
    <source>
        <dbReference type="ARBA" id="ARBA00022723"/>
    </source>
</evidence>
<dbReference type="Pfam" id="PF13378">
    <property type="entry name" value="MR_MLE_C"/>
    <property type="match status" value="1"/>
</dbReference>
<proteinExistence type="predicted"/>
<feature type="compositionally biased region" description="Gly residues" evidence="7">
    <location>
        <begin position="464"/>
        <end position="473"/>
    </location>
</feature>
<dbReference type="GO" id="GO:0000287">
    <property type="term" value="F:magnesium ion binding"/>
    <property type="evidence" value="ECO:0007669"/>
    <property type="project" value="TreeGrafter"/>
</dbReference>
<dbReference type="Pfam" id="PF02746">
    <property type="entry name" value="MR_MLE_N"/>
    <property type="match status" value="1"/>
</dbReference>
<keyword evidence="10" id="KW-1185">Reference proteome</keyword>
<organism evidence="9 10">
    <name type="scientific">Streptomyces cacaoi</name>
    <dbReference type="NCBI Taxonomy" id="1898"/>
    <lineage>
        <taxon>Bacteria</taxon>
        <taxon>Bacillati</taxon>
        <taxon>Actinomycetota</taxon>
        <taxon>Actinomycetes</taxon>
        <taxon>Kitasatosporales</taxon>
        <taxon>Streptomycetaceae</taxon>
        <taxon>Streptomyces</taxon>
    </lineage>
</organism>
<comment type="catalytic activity">
    <reaction evidence="1">
        <text>L-fuconate = 2-dehydro-3-deoxy-L-fuconate + H2O</text>
        <dbReference type="Rhea" id="RHEA:22772"/>
        <dbReference type="ChEBI" id="CHEBI:15377"/>
        <dbReference type="ChEBI" id="CHEBI:21291"/>
        <dbReference type="ChEBI" id="CHEBI:37448"/>
        <dbReference type="EC" id="4.2.1.68"/>
    </reaction>
</comment>
<dbReference type="RefSeq" id="WP_086814532.1">
    <property type="nucleotide sequence ID" value="NZ_BJMM01000016.1"/>
</dbReference>
<evidence type="ECO:0000256" key="3">
    <source>
        <dbReference type="ARBA" id="ARBA00013142"/>
    </source>
</evidence>
<sequence length="484" mass="52604">MTATSRTDAVITSLDTHDVRFPTSRRLDGSDAMNPDPDYSAAYVVLRTDAGDGLEGHGFTFTIGRGNDVQVAAIEALRHHVVGRPVAALCADPGTLSRDLLWDSQLRWLGPEKGVMHMAVGAVLNAVWDLAAKREGKPLWQLLADAEPEWLVSQVDFTYLTDALTRDEALELLRRGREGAAGRRARLLERGYPGYTTSPGWLGYSDEKLVRLAREAVADGFTQIKLKVGADLDDDVRRCRLARETVGDAVRIAVDANQRWDVPEAIRWTRALAPYDPYWIEEPTSPDDVLGHAAVRRAVAPVKVATGEHVHNRVVFKQLLQAGALDVLQIDAARVAGVNENLAILLLAAKFDVPVCPHAGGVGLCELVQHLSMFDYVALSGTTEDRAIEFVDHLHEHFLTPAAVRDGHYVTPTAPGFSAQMYETSLARYTYPDGEFWASDSGEADEIDEIDKAEATGNTTDGPDGTGGKGSKGSNGTDSEREAA</sequence>
<dbReference type="SFLD" id="SFLDS00001">
    <property type="entry name" value="Enolase"/>
    <property type="match status" value="1"/>
</dbReference>
<dbReference type="EMBL" id="BJMM01000016">
    <property type="protein sequence ID" value="GEB50871.1"/>
    <property type="molecule type" value="Genomic_DNA"/>
</dbReference>
<dbReference type="PANTHER" id="PTHR13794:SF58">
    <property type="entry name" value="MITOCHONDRIAL ENOLASE SUPERFAMILY MEMBER 1"/>
    <property type="match status" value="1"/>
</dbReference>
<dbReference type="GO" id="GO:0016052">
    <property type="term" value="P:carbohydrate catabolic process"/>
    <property type="evidence" value="ECO:0007669"/>
    <property type="project" value="InterPro"/>
</dbReference>
<dbReference type="FunFam" id="3.20.20.120:FF:000007">
    <property type="entry name" value="Mitochondrial enolase superfamily member 1"/>
    <property type="match status" value="1"/>
</dbReference>
<dbReference type="PROSITE" id="PS00909">
    <property type="entry name" value="MR_MLE_2"/>
    <property type="match status" value="1"/>
</dbReference>
<dbReference type="InterPro" id="IPR036849">
    <property type="entry name" value="Enolase-like_C_sf"/>
</dbReference>
<dbReference type="InterPro" id="IPR029065">
    <property type="entry name" value="Enolase_C-like"/>
</dbReference>
<dbReference type="InterPro" id="IPR034610">
    <property type="entry name" value="L-fuconate_dehydratase"/>
</dbReference>
<feature type="region of interest" description="Disordered" evidence="7">
    <location>
        <begin position="438"/>
        <end position="484"/>
    </location>
</feature>
<dbReference type="InterPro" id="IPR013342">
    <property type="entry name" value="Mandelate_racemase_C"/>
</dbReference>
<comment type="caution">
    <text evidence="9">The sequence shown here is derived from an EMBL/GenBank/DDBJ whole genome shotgun (WGS) entry which is preliminary data.</text>
</comment>
<feature type="compositionally biased region" description="Acidic residues" evidence="7">
    <location>
        <begin position="442"/>
        <end position="451"/>
    </location>
</feature>
<dbReference type="SMART" id="SM00922">
    <property type="entry name" value="MR_MLE"/>
    <property type="match status" value="1"/>
</dbReference>
<dbReference type="InterPro" id="IPR029017">
    <property type="entry name" value="Enolase-like_N"/>
</dbReference>
<evidence type="ECO:0000256" key="5">
    <source>
        <dbReference type="ARBA" id="ARBA00022842"/>
    </source>
</evidence>
<dbReference type="InterPro" id="IPR018110">
    <property type="entry name" value="Mandel_Rmase/mucon_lact_enz_CS"/>
</dbReference>
<gene>
    <name evidence="9" type="ORF">SCA03_34220</name>
</gene>
<dbReference type="AlphaFoldDB" id="A0A4Y3R021"/>
<keyword evidence="6" id="KW-0456">Lyase</keyword>
<dbReference type="SFLD" id="SFLDG00179">
    <property type="entry name" value="mandelate_racemase"/>
    <property type="match status" value="1"/>
</dbReference>
<feature type="domain" description="Mandelate racemase/muconate lactonizing enzyme C-terminal" evidence="8">
    <location>
        <begin position="206"/>
        <end position="302"/>
    </location>
</feature>
<dbReference type="GO" id="GO:0009063">
    <property type="term" value="P:amino acid catabolic process"/>
    <property type="evidence" value="ECO:0007669"/>
    <property type="project" value="InterPro"/>
</dbReference>
<keyword evidence="4" id="KW-0479">Metal-binding</keyword>
<reference evidence="9 10" key="1">
    <citation type="submission" date="2019-06" db="EMBL/GenBank/DDBJ databases">
        <title>Whole genome shotgun sequence of Streptomyces cacaoi subsp. cacaoi NBRC 12748.</title>
        <authorList>
            <person name="Hosoyama A."/>
            <person name="Uohara A."/>
            <person name="Ohji S."/>
            <person name="Ichikawa N."/>
        </authorList>
    </citation>
    <scope>NUCLEOTIDE SEQUENCE [LARGE SCALE GENOMIC DNA]</scope>
    <source>
        <strain evidence="9 10">NBRC 12748</strain>
    </source>
</reference>
<protein>
    <recommendedName>
        <fullName evidence="3">L-fuconate dehydratase</fullName>
        <ecNumber evidence="3">4.2.1.68</ecNumber>
    </recommendedName>
</protein>
<dbReference type="PANTHER" id="PTHR13794">
    <property type="entry name" value="ENOLASE SUPERFAMILY, MANDELATE RACEMASE"/>
    <property type="match status" value="1"/>
</dbReference>
<evidence type="ECO:0000256" key="2">
    <source>
        <dbReference type="ARBA" id="ARBA00001946"/>
    </source>
</evidence>
<dbReference type="Gene3D" id="3.20.20.120">
    <property type="entry name" value="Enolase-like C-terminal domain"/>
    <property type="match status" value="1"/>
</dbReference>
<evidence type="ECO:0000313" key="9">
    <source>
        <dbReference type="EMBL" id="GEB50871.1"/>
    </source>
</evidence>
<evidence type="ECO:0000259" key="8">
    <source>
        <dbReference type="SMART" id="SM00922"/>
    </source>
</evidence>
<evidence type="ECO:0000256" key="1">
    <source>
        <dbReference type="ARBA" id="ARBA00001737"/>
    </source>
</evidence>
<dbReference type="SUPFAM" id="SSF51604">
    <property type="entry name" value="Enolase C-terminal domain-like"/>
    <property type="match status" value="1"/>
</dbReference>
<comment type="cofactor">
    <cofactor evidence="2">
        <name>Mg(2+)</name>
        <dbReference type="ChEBI" id="CHEBI:18420"/>
    </cofactor>
</comment>
<dbReference type="OrthoDB" id="9796450at2"/>
<dbReference type="SUPFAM" id="SSF54826">
    <property type="entry name" value="Enolase N-terminal domain-like"/>
    <property type="match status" value="1"/>
</dbReference>
<evidence type="ECO:0000256" key="6">
    <source>
        <dbReference type="ARBA" id="ARBA00023239"/>
    </source>
</evidence>
<accession>A0A4Y3R021</accession>
<dbReference type="InterPro" id="IPR013341">
    <property type="entry name" value="Mandelate_racemase_N_dom"/>
</dbReference>
<evidence type="ECO:0000256" key="7">
    <source>
        <dbReference type="SAM" id="MobiDB-lite"/>
    </source>
</evidence>
<dbReference type="Proteomes" id="UP000319210">
    <property type="component" value="Unassembled WGS sequence"/>
</dbReference>
<keyword evidence="5" id="KW-0460">Magnesium</keyword>
<dbReference type="EC" id="4.2.1.68" evidence="3"/>